<feature type="domain" description="Reverse transcriptase Ty1/copia-type" evidence="1">
    <location>
        <begin position="5"/>
        <end position="97"/>
    </location>
</feature>
<organism evidence="2">
    <name type="scientific">Tanacetum cinerariifolium</name>
    <name type="common">Dalmatian daisy</name>
    <name type="synonym">Chrysanthemum cinerariifolium</name>
    <dbReference type="NCBI Taxonomy" id="118510"/>
    <lineage>
        <taxon>Eukaryota</taxon>
        <taxon>Viridiplantae</taxon>
        <taxon>Streptophyta</taxon>
        <taxon>Embryophyta</taxon>
        <taxon>Tracheophyta</taxon>
        <taxon>Spermatophyta</taxon>
        <taxon>Magnoliopsida</taxon>
        <taxon>eudicotyledons</taxon>
        <taxon>Gunneridae</taxon>
        <taxon>Pentapetalae</taxon>
        <taxon>asterids</taxon>
        <taxon>campanulids</taxon>
        <taxon>Asterales</taxon>
        <taxon>Asteraceae</taxon>
        <taxon>Asteroideae</taxon>
        <taxon>Anthemideae</taxon>
        <taxon>Anthemidinae</taxon>
        <taxon>Tanacetum</taxon>
    </lineage>
</organism>
<gene>
    <name evidence="2" type="ORF">Tci_857854</name>
</gene>
<accession>A0A699RTB4</accession>
<dbReference type="InterPro" id="IPR013103">
    <property type="entry name" value="RVT_2"/>
</dbReference>
<dbReference type="EMBL" id="BKCJ011102313">
    <property type="protein sequence ID" value="GFC85884.1"/>
    <property type="molecule type" value="Genomic_DNA"/>
</dbReference>
<feature type="non-terminal residue" evidence="2">
    <location>
        <position position="1"/>
    </location>
</feature>
<dbReference type="AlphaFoldDB" id="A0A699RTB4"/>
<evidence type="ECO:0000259" key="1">
    <source>
        <dbReference type="Pfam" id="PF07727"/>
    </source>
</evidence>
<protein>
    <submittedName>
        <fullName evidence="2">Ribonuclease H-like domain-containing protein</fullName>
    </submittedName>
</protein>
<reference evidence="2" key="1">
    <citation type="journal article" date="2019" name="Sci. Rep.">
        <title>Draft genome of Tanacetum cinerariifolium, the natural source of mosquito coil.</title>
        <authorList>
            <person name="Yamashiro T."/>
            <person name="Shiraishi A."/>
            <person name="Satake H."/>
            <person name="Nakayama K."/>
        </authorList>
    </citation>
    <scope>NUCLEOTIDE SEQUENCE</scope>
</reference>
<evidence type="ECO:0000313" key="2">
    <source>
        <dbReference type="EMBL" id="GFC85884.1"/>
    </source>
</evidence>
<name>A0A699RTB4_TANCI</name>
<comment type="caution">
    <text evidence="2">The sequence shown here is derived from an EMBL/GenBank/DDBJ whole genome shotgun (WGS) entry which is preliminary data.</text>
</comment>
<dbReference type="Pfam" id="PF07727">
    <property type="entry name" value="RVT_2"/>
    <property type="match status" value="1"/>
</dbReference>
<proteinExistence type="predicted"/>
<sequence length="163" mass="18232">IRCDSSLFIYRKGTDTACLLLYVDDIVLIASSESLLQQIIRSLHQEFAMTDLGLLNYFLVISVTRDSSGLFLSQEKYAVEILNRAHMVNCNPSQTPIDTESKLGSDGDMVVDPTLYRSLAEAEYRGVVKAVAYTCWLRNLLHELHTPLSSATLVYCDNVSAVY</sequence>